<dbReference type="Proteomes" id="UP000270296">
    <property type="component" value="Unassembled WGS sequence"/>
</dbReference>
<organism evidence="3">
    <name type="scientific">Soboliphyme baturini</name>
    <dbReference type="NCBI Taxonomy" id="241478"/>
    <lineage>
        <taxon>Eukaryota</taxon>
        <taxon>Metazoa</taxon>
        <taxon>Ecdysozoa</taxon>
        <taxon>Nematoda</taxon>
        <taxon>Enoplea</taxon>
        <taxon>Dorylaimia</taxon>
        <taxon>Dioctophymatida</taxon>
        <taxon>Dioctophymatoidea</taxon>
        <taxon>Soboliphymatidae</taxon>
        <taxon>Soboliphyme</taxon>
    </lineage>
</organism>
<protein>
    <submittedName>
        <fullName evidence="3">DUF3237 domain-containing protein</fullName>
    </submittedName>
</protein>
<sequence>MYSAPPTTGRDDCLAYVSLRNRSRPINWPLLDKQTSILTSTNTLGRANDEAVCYQGDKGEFQQYSMLVTFTLYDSGINQPEHPLPLMFTGQRLSTGLSADYVEML</sequence>
<evidence type="ECO:0000313" key="3">
    <source>
        <dbReference type="WBParaSite" id="SBAD_0001299701-mRNA-1"/>
    </source>
</evidence>
<evidence type="ECO:0000313" key="1">
    <source>
        <dbReference type="EMBL" id="VDP49913.1"/>
    </source>
</evidence>
<dbReference type="WBParaSite" id="SBAD_0001299701-mRNA-1">
    <property type="protein sequence ID" value="SBAD_0001299701-mRNA-1"/>
    <property type="gene ID" value="SBAD_0001299701"/>
</dbReference>
<gene>
    <name evidence="1" type="ORF">SBAD_LOCUS12587</name>
</gene>
<dbReference type="AlphaFoldDB" id="A0A183J9N9"/>
<evidence type="ECO:0000313" key="2">
    <source>
        <dbReference type="Proteomes" id="UP000270296"/>
    </source>
</evidence>
<accession>A0A183J9N9</accession>
<keyword evidence="2" id="KW-1185">Reference proteome</keyword>
<name>A0A183J9N9_9BILA</name>
<dbReference type="EMBL" id="UZAM01018215">
    <property type="protein sequence ID" value="VDP49913.1"/>
    <property type="molecule type" value="Genomic_DNA"/>
</dbReference>
<reference evidence="1 2" key="2">
    <citation type="submission" date="2018-11" db="EMBL/GenBank/DDBJ databases">
        <authorList>
            <consortium name="Pathogen Informatics"/>
        </authorList>
    </citation>
    <scope>NUCLEOTIDE SEQUENCE [LARGE SCALE GENOMIC DNA]</scope>
</reference>
<reference evidence="3" key="1">
    <citation type="submission" date="2016-06" db="UniProtKB">
        <authorList>
            <consortium name="WormBaseParasite"/>
        </authorList>
    </citation>
    <scope>IDENTIFICATION</scope>
</reference>
<proteinExistence type="predicted"/>